<accession>G5LP66</accession>
<dbReference type="EMBL" id="AFCJ01001079">
    <property type="protein sequence ID" value="EHC39065.1"/>
    <property type="molecule type" value="Genomic_DNA"/>
</dbReference>
<evidence type="ECO:0008006" key="4">
    <source>
        <dbReference type="Google" id="ProtNLM"/>
    </source>
</evidence>
<protein>
    <recommendedName>
        <fullName evidence="4">Electron transporter RnfC</fullName>
    </recommendedName>
</protein>
<feature type="region of interest" description="Disordered" evidence="1">
    <location>
        <begin position="1"/>
        <end position="48"/>
    </location>
</feature>
<evidence type="ECO:0000256" key="1">
    <source>
        <dbReference type="SAM" id="MobiDB-lite"/>
    </source>
</evidence>
<proteinExistence type="predicted"/>
<dbReference type="Proteomes" id="UP000004642">
    <property type="component" value="Unassembled WGS sequence"/>
</dbReference>
<evidence type="ECO:0000313" key="2">
    <source>
        <dbReference type="EMBL" id="EHC39065.1"/>
    </source>
</evidence>
<feature type="compositionally biased region" description="Basic and acidic residues" evidence="1">
    <location>
        <begin position="39"/>
        <end position="48"/>
    </location>
</feature>
<dbReference type="AlphaFoldDB" id="G5LP66"/>
<reference evidence="2 3" key="1">
    <citation type="journal article" date="2011" name="BMC Genomics">
        <title>Genome sequencing reveals diversification of virulence factor content and possible host adaptation in distinct subpopulations of Salmonella enterica.</title>
        <authorList>
            <person name="den Bakker H.C."/>
            <person name="Moreno Switt A.I."/>
            <person name="Govoni G."/>
            <person name="Cummings C.A."/>
            <person name="Ranieri M.L."/>
            <person name="Degoricija L."/>
            <person name="Hoelzer K."/>
            <person name="Rodriguez-Rivera L.D."/>
            <person name="Brown S."/>
            <person name="Bolchacova E."/>
            <person name="Furtado M.R."/>
            <person name="Wiedmann M."/>
        </authorList>
    </citation>
    <scope>NUCLEOTIDE SEQUENCE [LARGE SCALE GENOMIC DNA]</scope>
    <source>
        <strain evidence="2 3">R6-377</strain>
    </source>
</reference>
<feature type="non-terminal residue" evidence="2">
    <location>
        <position position="48"/>
    </location>
</feature>
<feature type="compositionally biased region" description="Low complexity" evidence="1">
    <location>
        <begin position="12"/>
        <end position="29"/>
    </location>
</feature>
<evidence type="ECO:0000313" key="3">
    <source>
        <dbReference type="Proteomes" id="UP000004642"/>
    </source>
</evidence>
<feature type="compositionally biased region" description="Basic residues" evidence="1">
    <location>
        <begin position="1"/>
        <end position="11"/>
    </location>
</feature>
<comment type="caution">
    <text evidence="2">The sequence shown here is derived from an EMBL/GenBank/DDBJ whole genome shotgun (WGS) entry which is preliminary data.</text>
</comment>
<gene>
    <name evidence="2" type="ORF">LTSEALA_2500</name>
</gene>
<name>G5LP66_SALET</name>
<organism evidence="2 3">
    <name type="scientific">Salmonella enterica subsp. enterica serovar Alachua str. R6-377</name>
    <dbReference type="NCBI Taxonomy" id="913241"/>
    <lineage>
        <taxon>Bacteria</taxon>
        <taxon>Pseudomonadati</taxon>
        <taxon>Pseudomonadota</taxon>
        <taxon>Gammaproteobacteria</taxon>
        <taxon>Enterobacterales</taxon>
        <taxon>Enterobacteriaceae</taxon>
        <taxon>Salmonella</taxon>
    </lineage>
</organism>
<sequence>MKRVKRKRAQARAKQAAQKAQARAKQAAQLMADNAIPGDDPRKAAVEA</sequence>